<dbReference type="PANTHER" id="PTHR33525">
    <property type="match status" value="1"/>
</dbReference>
<dbReference type="InterPro" id="IPR003607">
    <property type="entry name" value="HD/PDEase_dom"/>
</dbReference>
<dbReference type="InterPro" id="IPR013976">
    <property type="entry name" value="HDOD"/>
</dbReference>
<gene>
    <name evidence="2" type="ORF">X474_09520</name>
</gene>
<dbReference type="PANTHER" id="PTHR33525:SF3">
    <property type="entry name" value="RIBONUCLEASE Y"/>
    <property type="match status" value="1"/>
</dbReference>
<sequence length="300" mass="33814">MRVWIITCNAAEAAFMEQHEILAKMRSVIDELPQLPGSVNRILKVLEDPEAGVRKITEAVMPDPALTTKVLKVANSAYYGFSATIASVSRAVPLLGLETIKSLALSLGVFESMGRDQKDSELIPKNELWLHSLTVADTMVEMAKRLDVEAEYLFIMGFLHDVGKLVLARSFPDLYKECLDRAFEEGRDLSEIERKMIRFDHGEVGALLLTRWKFPKVLVNPVRFHHKDKLPSGPDTVDVAMVRVADALANRLLHGEDHPKSRIRQADLDYLELQQSELESLYAYQKEAEEKVSSWLAALN</sequence>
<dbReference type="SMART" id="SM00471">
    <property type="entry name" value="HDc"/>
    <property type="match status" value="1"/>
</dbReference>
<dbReference type="PROSITE" id="PS51833">
    <property type="entry name" value="HDOD"/>
    <property type="match status" value="1"/>
</dbReference>
<dbReference type="NCBIfam" id="TIGR00277">
    <property type="entry name" value="HDIG"/>
    <property type="match status" value="1"/>
</dbReference>
<evidence type="ECO:0000313" key="2">
    <source>
        <dbReference type="EMBL" id="KIX14399.1"/>
    </source>
</evidence>
<evidence type="ECO:0000313" key="3">
    <source>
        <dbReference type="Proteomes" id="UP000032233"/>
    </source>
</evidence>
<dbReference type="InterPro" id="IPR052340">
    <property type="entry name" value="RNase_Y/CdgJ"/>
</dbReference>
<dbReference type="STRING" id="1429043.X474_09520"/>
<name>A0A0D2J897_9BACT</name>
<dbReference type="InParanoid" id="A0A0D2J897"/>
<dbReference type="AlphaFoldDB" id="A0A0D2J897"/>
<protein>
    <recommendedName>
        <fullName evidence="1">HDOD domain-containing protein</fullName>
    </recommendedName>
</protein>
<dbReference type="Gene3D" id="1.10.3210.10">
    <property type="entry name" value="Hypothetical protein af1432"/>
    <property type="match status" value="1"/>
</dbReference>
<comment type="caution">
    <text evidence="2">The sequence shown here is derived from an EMBL/GenBank/DDBJ whole genome shotgun (WGS) entry which is preliminary data.</text>
</comment>
<proteinExistence type="predicted"/>
<dbReference type="Pfam" id="PF08668">
    <property type="entry name" value="HDOD"/>
    <property type="match status" value="1"/>
</dbReference>
<organism evidence="2 3">
    <name type="scientific">Dethiosulfatarculus sandiegensis</name>
    <dbReference type="NCBI Taxonomy" id="1429043"/>
    <lineage>
        <taxon>Bacteria</taxon>
        <taxon>Pseudomonadati</taxon>
        <taxon>Thermodesulfobacteriota</taxon>
        <taxon>Desulfarculia</taxon>
        <taxon>Desulfarculales</taxon>
        <taxon>Desulfarculaceae</taxon>
        <taxon>Dethiosulfatarculus</taxon>
    </lineage>
</organism>
<feature type="domain" description="HDOD" evidence="1">
    <location>
        <begin position="32"/>
        <end position="228"/>
    </location>
</feature>
<dbReference type="Proteomes" id="UP000032233">
    <property type="component" value="Unassembled WGS sequence"/>
</dbReference>
<accession>A0A0D2J897</accession>
<evidence type="ECO:0000259" key="1">
    <source>
        <dbReference type="PROSITE" id="PS51833"/>
    </source>
</evidence>
<keyword evidence="3" id="KW-1185">Reference proteome</keyword>
<dbReference type="EMBL" id="AZAC01000011">
    <property type="protein sequence ID" value="KIX14399.1"/>
    <property type="molecule type" value="Genomic_DNA"/>
</dbReference>
<dbReference type="InterPro" id="IPR006675">
    <property type="entry name" value="HDIG_dom"/>
</dbReference>
<dbReference type="SUPFAM" id="SSF109604">
    <property type="entry name" value="HD-domain/PDEase-like"/>
    <property type="match status" value="1"/>
</dbReference>
<dbReference type="CDD" id="cd00077">
    <property type="entry name" value="HDc"/>
    <property type="match status" value="1"/>
</dbReference>
<reference evidence="2 3" key="1">
    <citation type="submission" date="2013-11" db="EMBL/GenBank/DDBJ databases">
        <title>Metagenomic analysis of a methanogenic consortium involved in long chain n-alkane degradation.</title>
        <authorList>
            <person name="Davidova I.A."/>
            <person name="Callaghan A.V."/>
            <person name="Wawrik B."/>
            <person name="Pruitt S."/>
            <person name="Marks C."/>
            <person name="Duncan K.E."/>
            <person name="Suflita J.M."/>
        </authorList>
    </citation>
    <scope>NUCLEOTIDE SEQUENCE [LARGE SCALE GENOMIC DNA]</scope>
    <source>
        <strain evidence="2 3">SPR</strain>
    </source>
</reference>